<reference evidence="1 2" key="1">
    <citation type="submission" date="2022-10" db="EMBL/GenBank/DDBJ databases">
        <title>Roseococcus glaciei nov., sp. nov., isolated from glacier.</title>
        <authorList>
            <person name="Liu Q."/>
            <person name="Xin Y.-H."/>
        </authorList>
    </citation>
    <scope>NUCLEOTIDE SEQUENCE [LARGE SCALE GENOMIC DNA]</scope>
    <source>
        <strain evidence="1 2">MDT2-1-1</strain>
    </source>
</reference>
<gene>
    <name evidence="1" type="ORF">OF850_06525</name>
</gene>
<comment type="caution">
    <text evidence="1">The sequence shown here is derived from an EMBL/GenBank/DDBJ whole genome shotgun (WGS) entry which is preliminary data.</text>
</comment>
<accession>A0ABT3NSX5</accession>
<protein>
    <submittedName>
        <fullName evidence="1">Uncharacterized protein</fullName>
    </submittedName>
</protein>
<dbReference type="RefSeq" id="WP_301589133.1">
    <property type="nucleotide sequence ID" value="NZ_JAPFQI010000002.1"/>
</dbReference>
<dbReference type="EMBL" id="JAPFQI010000002">
    <property type="protein sequence ID" value="MCW8085274.1"/>
    <property type="molecule type" value="Genomic_DNA"/>
</dbReference>
<proteinExistence type="predicted"/>
<keyword evidence="2" id="KW-1185">Reference proteome</keyword>
<evidence type="ECO:0000313" key="1">
    <source>
        <dbReference type="EMBL" id="MCW8085274.1"/>
    </source>
</evidence>
<name>A0ABT3NSX5_9PROT</name>
<evidence type="ECO:0000313" key="2">
    <source>
        <dbReference type="Proteomes" id="UP001526430"/>
    </source>
</evidence>
<dbReference type="Proteomes" id="UP001526430">
    <property type="component" value="Unassembled WGS sequence"/>
</dbReference>
<sequence>MGKASLGEPTRFKTKIGADRESIPSARIGLAIGRSNAGLAHHWCGRVLGGARSRFSVTGFSDSGDRTRGGAVPVGSTKSSFERRSSLIAAFDDVPPRKTKAVPDK</sequence>
<organism evidence="1 2">
    <name type="scientific">Sabulicella glaciei</name>
    <dbReference type="NCBI Taxonomy" id="2984948"/>
    <lineage>
        <taxon>Bacteria</taxon>
        <taxon>Pseudomonadati</taxon>
        <taxon>Pseudomonadota</taxon>
        <taxon>Alphaproteobacteria</taxon>
        <taxon>Acetobacterales</taxon>
        <taxon>Acetobacteraceae</taxon>
        <taxon>Sabulicella</taxon>
    </lineage>
</organism>